<dbReference type="EMBL" id="ML995479">
    <property type="protein sequence ID" value="KAF2144741.1"/>
    <property type="molecule type" value="Genomic_DNA"/>
</dbReference>
<reference evidence="2" key="1">
    <citation type="journal article" date="2020" name="Stud. Mycol.">
        <title>101 Dothideomycetes genomes: a test case for predicting lifestyles and emergence of pathogens.</title>
        <authorList>
            <person name="Haridas S."/>
            <person name="Albert R."/>
            <person name="Binder M."/>
            <person name="Bloem J."/>
            <person name="Labutti K."/>
            <person name="Salamov A."/>
            <person name="Andreopoulos B."/>
            <person name="Baker S."/>
            <person name="Barry K."/>
            <person name="Bills G."/>
            <person name="Bluhm B."/>
            <person name="Cannon C."/>
            <person name="Castanera R."/>
            <person name="Culley D."/>
            <person name="Daum C."/>
            <person name="Ezra D."/>
            <person name="Gonzalez J."/>
            <person name="Henrissat B."/>
            <person name="Kuo A."/>
            <person name="Liang C."/>
            <person name="Lipzen A."/>
            <person name="Lutzoni F."/>
            <person name="Magnuson J."/>
            <person name="Mondo S."/>
            <person name="Nolan M."/>
            <person name="Ohm R."/>
            <person name="Pangilinan J."/>
            <person name="Park H.-J."/>
            <person name="Ramirez L."/>
            <person name="Alfaro M."/>
            <person name="Sun H."/>
            <person name="Tritt A."/>
            <person name="Yoshinaga Y."/>
            <person name="Zwiers L.-H."/>
            <person name="Turgeon B."/>
            <person name="Goodwin S."/>
            <person name="Spatafora J."/>
            <person name="Crous P."/>
            <person name="Grigoriev I."/>
        </authorList>
    </citation>
    <scope>NUCLEOTIDE SEQUENCE</scope>
    <source>
        <strain evidence="2">CBS 121167</strain>
    </source>
</reference>
<protein>
    <submittedName>
        <fullName evidence="2">Uncharacterized protein</fullName>
    </submittedName>
</protein>
<evidence type="ECO:0000256" key="1">
    <source>
        <dbReference type="SAM" id="MobiDB-lite"/>
    </source>
</evidence>
<accession>A0A6A6BQ78</accession>
<dbReference type="RefSeq" id="XP_033400453.1">
    <property type="nucleotide sequence ID" value="XM_033535489.1"/>
</dbReference>
<feature type="compositionally biased region" description="Basic residues" evidence="1">
    <location>
        <begin position="110"/>
        <end position="119"/>
    </location>
</feature>
<dbReference type="GeneID" id="54292983"/>
<dbReference type="Proteomes" id="UP000799438">
    <property type="component" value="Unassembled WGS sequence"/>
</dbReference>
<name>A0A6A6BQ78_9PEZI</name>
<keyword evidence="3" id="KW-1185">Reference proteome</keyword>
<dbReference type="AlphaFoldDB" id="A0A6A6BQ78"/>
<sequence>MATSNHCFLRVHELVGVDCRTACCSVKTTPQQAIISTQECIAPTIFSRNPFSNVSKQVEHQSSSQPITKPTNQQPVKITNRANKPNQSLPPTHVTTAIRPTTHAPPITKTKTHHQHTRTHTSTSSNRHL</sequence>
<gene>
    <name evidence="2" type="ORF">K452DRAFT_146445</name>
</gene>
<evidence type="ECO:0000313" key="3">
    <source>
        <dbReference type="Proteomes" id="UP000799438"/>
    </source>
</evidence>
<feature type="compositionally biased region" description="Polar residues" evidence="1">
    <location>
        <begin position="52"/>
        <end position="99"/>
    </location>
</feature>
<evidence type="ECO:0000313" key="2">
    <source>
        <dbReference type="EMBL" id="KAF2144741.1"/>
    </source>
</evidence>
<feature type="region of interest" description="Disordered" evidence="1">
    <location>
        <begin position="52"/>
        <end position="129"/>
    </location>
</feature>
<organism evidence="2 3">
    <name type="scientific">Aplosporella prunicola CBS 121167</name>
    <dbReference type="NCBI Taxonomy" id="1176127"/>
    <lineage>
        <taxon>Eukaryota</taxon>
        <taxon>Fungi</taxon>
        <taxon>Dikarya</taxon>
        <taxon>Ascomycota</taxon>
        <taxon>Pezizomycotina</taxon>
        <taxon>Dothideomycetes</taxon>
        <taxon>Dothideomycetes incertae sedis</taxon>
        <taxon>Botryosphaeriales</taxon>
        <taxon>Aplosporellaceae</taxon>
        <taxon>Aplosporella</taxon>
    </lineage>
</organism>
<proteinExistence type="predicted"/>
<feature type="compositionally biased region" description="Low complexity" evidence="1">
    <location>
        <begin position="120"/>
        <end position="129"/>
    </location>
</feature>